<dbReference type="InterPro" id="IPR023365">
    <property type="entry name" value="Sortase_dom-sf"/>
</dbReference>
<keyword evidence="4" id="KW-1185">Reference proteome</keyword>
<dbReference type="RefSeq" id="WP_162005086.1">
    <property type="nucleotide sequence ID" value="NZ_BKZW01000001.1"/>
</dbReference>
<evidence type="ECO:0000313" key="3">
    <source>
        <dbReference type="EMBL" id="GER87734.1"/>
    </source>
</evidence>
<dbReference type="CDD" id="cd05829">
    <property type="entry name" value="Sortase_F"/>
    <property type="match status" value="1"/>
</dbReference>
<accession>A0A5J4KEM8</accession>
<dbReference type="Pfam" id="PF04203">
    <property type="entry name" value="Sortase"/>
    <property type="match status" value="1"/>
</dbReference>
<keyword evidence="2" id="KW-0812">Transmembrane</keyword>
<keyword evidence="2" id="KW-1133">Transmembrane helix</keyword>
<evidence type="ECO:0000256" key="1">
    <source>
        <dbReference type="ARBA" id="ARBA00022801"/>
    </source>
</evidence>
<dbReference type="AlphaFoldDB" id="A0A5J4KEM8"/>
<dbReference type="SUPFAM" id="SSF63817">
    <property type="entry name" value="Sortase"/>
    <property type="match status" value="1"/>
</dbReference>
<dbReference type="Proteomes" id="UP000326912">
    <property type="component" value="Unassembled WGS sequence"/>
</dbReference>
<evidence type="ECO:0000256" key="2">
    <source>
        <dbReference type="SAM" id="Phobius"/>
    </source>
</evidence>
<dbReference type="InterPro" id="IPR042001">
    <property type="entry name" value="Sortase_F"/>
</dbReference>
<sequence>MHTRQRYWFLLAFLFVMLSIGLGIWAWSSILSVQHTVEQHTVKKVVPSPHPAVSPTPKGISMSAGAHLIIPAIGINAPVELVGKNADGLMEVPTRNRWEGAGWYKDGPSPGQTGSAVIDGHLDRPGGAPAVFWRLRELHIGDIVTVKEKTGRTVRFKVTKVASYKHDEAPVEQIFGQKNGNFLNLITCAGVWIPAEHQTTERLVVYTKQLTP</sequence>
<protein>
    <submittedName>
        <fullName evidence="3">Class F sortase</fullName>
    </submittedName>
</protein>
<feature type="transmembrane region" description="Helical" evidence="2">
    <location>
        <begin position="7"/>
        <end position="27"/>
    </location>
</feature>
<dbReference type="EMBL" id="BKZW01000001">
    <property type="protein sequence ID" value="GER87734.1"/>
    <property type="molecule type" value="Genomic_DNA"/>
</dbReference>
<name>A0A5J4KEM8_9CHLR</name>
<comment type="caution">
    <text evidence="3">The sequence shown here is derived from an EMBL/GenBank/DDBJ whole genome shotgun (WGS) entry which is preliminary data.</text>
</comment>
<dbReference type="GO" id="GO:0016787">
    <property type="term" value="F:hydrolase activity"/>
    <property type="evidence" value="ECO:0007669"/>
    <property type="project" value="UniProtKB-KW"/>
</dbReference>
<organism evidence="3 4">
    <name type="scientific">Dictyobacter vulcani</name>
    <dbReference type="NCBI Taxonomy" id="2607529"/>
    <lineage>
        <taxon>Bacteria</taxon>
        <taxon>Bacillati</taxon>
        <taxon>Chloroflexota</taxon>
        <taxon>Ktedonobacteria</taxon>
        <taxon>Ktedonobacterales</taxon>
        <taxon>Dictyobacteraceae</taxon>
        <taxon>Dictyobacter</taxon>
    </lineage>
</organism>
<dbReference type="Gene3D" id="2.40.260.10">
    <property type="entry name" value="Sortase"/>
    <property type="match status" value="1"/>
</dbReference>
<keyword evidence="2" id="KW-0472">Membrane</keyword>
<reference evidence="3 4" key="1">
    <citation type="submission" date="2019-10" db="EMBL/GenBank/DDBJ databases">
        <title>Dictyobacter vulcani sp. nov., within the class Ktedonobacteria, isolated from soil of volcanic Mt. Zao.</title>
        <authorList>
            <person name="Zheng Y."/>
            <person name="Wang C.M."/>
            <person name="Sakai Y."/>
            <person name="Abe K."/>
            <person name="Yokota A."/>
            <person name="Yabe S."/>
        </authorList>
    </citation>
    <scope>NUCLEOTIDE SEQUENCE [LARGE SCALE GENOMIC DNA]</scope>
    <source>
        <strain evidence="3 4">W12</strain>
    </source>
</reference>
<keyword evidence="1" id="KW-0378">Hydrolase</keyword>
<dbReference type="InterPro" id="IPR005754">
    <property type="entry name" value="Sortase"/>
</dbReference>
<proteinExistence type="predicted"/>
<evidence type="ECO:0000313" key="4">
    <source>
        <dbReference type="Proteomes" id="UP000326912"/>
    </source>
</evidence>
<gene>
    <name evidence="3" type="ORF">KDW_18960</name>
</gene>